<dbReference type="PANTHER" id="PTHR21622">
    <property type="entry name" value="COILED-COIL-HELIX-COILED-COIL-HELIX DOMAIN CONTAINING 4"/>
    <property type="match status" value="1"/>
</dbReference>
<comment type="subcellular location">
    <subcellularLocation>
        <location evidence="1">Mitochondrion</location>
    </subcellularLocation>
</comment>
<keyword evidence="5" id="KW-0653">Protein transport</keyword>
<dbReference type="GO" id="GO:0030677">
    <property type="term" value="C:ribonuclease P complex"/>
    <property type="evidence" value="ECO:0007669"/>
    <property type="project" value="InterPro"/>
</dbReference>
<keyword evidence="9" id="KW-1015">Disulfide bond</keyword>
<protein>
    <recommendedName>
        <fullName evidence="12">CHCH domain-containing protein</fullName>
    </recommendedName>
</protein>
<dbReference type="InterPro" id="IPR039289">
    <property type="entry name" value="CHCHD4"/>
</dbReference>
<dbReference type="Gene3D" id="3.30.70.3250">
    <property type="entry name" value="Ribonuclease P, Pop5 subunit"/>
    <property type="match status" value="1"/>
</dbReference>
<dbReference type="GO" id="GO:0005758">
    <property type="term" value="C:mitochondrial intermembrane space"/>
    <property type="evidence" value="ECO:0007669"/>
    <property type="project" value="TreeGrafter"/>
</dbReference>
<proteinExistence type="inferred from homology"/>
<dbReference type="InterPro" id="IPR038085">
    <property type="entry name" value="Rnp2-like_sf"/>
</dbReference>
<evidence type="ECO:0000256" key="10">
    <source>
        <dbReference type="ARBA" id="ARBA00023284"/>
    </source>
</evidence>
<evidence type="ECO:0000313" key="14">
    <source>
        <dbReference type="Proteomes" id="UP001353858"/>
    </source>
</evidence>
<keyword evidence="8" id="KW-0496">Mitochondrion</keyword>
<keyword evidence="10" id="KW-0676">Redox-active center</keyword>
<dbReference type="Gene3D" id="1.10.287.2900">
    <property type="match status" value="1"/>
</dbReference>
<evidence type="ECO:0000256" key="2">
    <source>
        <dbReference type="ARBA" id="ARBA00010800"/>
    </source>
</evidence>
<evidence type="ECO:0000313" key="13">
    <source>
        <dbReference type="EMBL" id="KAK4884082.1"/>
    </source>
</evidence>
<dbReference type="AlphaFoldDB" id="A0AAN7PER8"/>
<dbReference type="GO" id="GO:0045041">
    <property type="term" value="P:protein import into mitochondrial intermembrane space"/>
    <property type="evidence" value="ECO:0007669"/>
    <property type="project" value="InterPro"/>
</dbReference>
<evidence type="ECO:0000256" key="9">
    <source>
        <dbReference type="ARBA" id="ARBA00023157"/>
    </source>
</evidence>
<keyword evidence="14" id="KW-1185">Reference proteome</keyword>
<gene>
    <name evidence="13" type="ORF">RN001_000353</name>
</gene>
<dbReference type="InterPro" id="IPR010625">
    <property type="entry name" value="CHCH"/>
</dbReference>
<evidence type="ECO:0000256" key="6">
    <source>
        <dbReference type="ARBA" id="ARBA00023002"/>
    </source>
</evidence>
<evidence type="ECO:0000256" key="5">
    <source>
        <dbReference type="ARBA" id="ARBA00022927"/>
    </source>
</evidence>
<evidence type="ECO:0000256" key="1">
    <source>
        <dbReference type="ARBA" id="ARBA00004173"/>
    </source>
</evidence>
<dbReference type="GO" id="GO:0015035">
    <property type="term" value="F:protein-disulfide reductase activity"/>
    <property type="evidence" value="ECO:0007669"/>
    <property type="project" value="InterPro"/>
</dbReference>
<keyword evidence="7" id="KW-0811">Translocation</keyword>
<keyword evidence="4" id="KW-0819">tRNA processing</keyword>
<dbReference type="InterPro" id="IPR002759">
    <property type="entry name" value="Pop5/Rpp14/Rnp2-like"/>
</dbReference>
<dbReference type="Pfam" id="PF06747">
    <property type="entry name" value="CHCH"/>
    <property type="match status" value="1"/>
</dbReference>
<evidence type="ECO:0000259" key="12">
    <source>
        <dbReference type="Pfam" id="PF06747"/>
    </source>
</evidence>
<reference evidence="14" key="1">
    <citation type="submission" date="2023-01" db="EMBL/GenBank/DDBJ databases">
        <title>Key to firefly adult light organ development and bioluminescence: homeobox transcription factors regulate luciferase expression and transportation to peroxisome.</title>
        <authorList>
            <person name="Fu X."/>
        </authorList>
    </citation>
    <scope>NUCLEOTIDE SEQUENCE [LARGE SCALE GENOMIC DNA]</scope>
</reference>
<evidence type="ECO:0000256" key="7">
    <source>
        <dbReference type="ARBA" id="ARBA00023010"/>
    </source>
</evidence>
<evidence type="ECO:0000256" key="3">
    <source>
        <dbReference type="ARBA" id="ARBA00022448"/>
    </source>
</evidence>
<feature type="domain" description="CHCH" evidence="12">
    <location>
        <begin position="166"/>
        <end position="202"/>
    </location>
</feature>
<dbReference type="EMBL" id="JARPUR010000001">
    <property type="protein sequence ID" value="KAK4884082.1"/>
    <property type="molecule type" value="Genomic_DNA"/>
</dbReference>
<feature type="region of interest" description="Disordered" evidence="11">
    <location>
        <begin position="214"/>
        <end position="239"/>
    </location>
</feature>
<accession>A0AAN7PER8</accession>
<evidence type="ECO:0000256" key="8">
    <source>
        <dbReference type="ARBA" id="ARBA00023128"/>
    </source>
</evidence>
<keyword evidence="3" id="KW-0813">Transport</keyword>
<name>A0AAN7PER8_9COLE</name>
<evidence type="ECO:0000256" key="11">
    <source>
        <dbReference type="SAM" id="MobiDB-lite"/>
    </source>
</evidence>
<organism evidence="13 14">
    <name type="scientific">Aquatica leii</name>
    <dbReference type="NCBI Taxonomy" id="1421715"/>
    <lineage>
        <taxon>Eukaryota</taxon>
        <taxon>Metazoa</taxon>
        <taxon>Ecdysozoa</taxon>
        <taxon>Arthropoda</taxon>
        <taxon>Hexapoda</taxon>
        <taxon>Insecta</taxon>
        <taxon>Pterygota</taxon>
        <taxon>Neoptera</taxon>
        <taxon>Endopterygota</taxon>
        <taxon>Coleoptera</taxon>
        <taxon>Polyphaga</taxon>
        <taxon>Elateriformia</taxon>
        <taxon>Elateroidea</taxon>
        <taxon>Lampyridae</taxon>
        <taxon>Luciolinae</taxon>
        <taxon>Aquatica</taxon>
    </lineage>
</organism>
<evidence type="ECO:0000256" key="4">
    <source>
        <dbReference type="ARBA" id="ARBA00022694"/>
    </source>
</evidence>
<keyword evidence="6" id="KW-0560">Oxidoreductase</keyword>
<sequence length="239" mass="27132">MIEERLNQKKDEESIEERDDVIVKTLKEATQKHCSKGNLRTKCSMTCNYYYLDISLKLAEYQEITPALFKNHVIFSINQLFGEVSASIPFDLLKYNSSENRAILRVPKDHYVKVRSSLTLSGFYQGIRFPSTVKLPEADTQPGLILPNGDINWNCPCLGGMATGPCGVEFRNAFSCFHYSKEDPKGSDCFNLFKTMQTCMQQYPTLYNKDLGGLEEEDEDAPIEVPEIPTDPANKDKKC</sequence>
<comment type="similarity">
    <text evidence="2">Belongs to the eukaryotic/archaeal RNase P protein component 2 family.</text>
</comment>
<dbReference type="SUPFAM" id="SSF160350">
    <property type="entry name" value="Rnp2-like"/>
    <property type="match status" value="1"/>
</dbReference>
<dbReference type="Pfam" id="PF01900">
    <property type="entry name" value="RNase_P_Rpp14"/>
    <property type="match status" value="1"/>
</dbReference>
<dbReference type="Proteomes" id="UP001353858">
    <property type="component" value="Unassembled WGS sequence"/>
</dbReference>
<dbReference type="PANTHER" id="PTHR21622:SF0">
    <property type="entry name" value="COILED-COIL-HELIX-COILED-COIL-HELIX DOMAIN CONTAINING 4"/>
    <property type="match status" value="1"/>
</dbReference>
<comment type="caution">
    <text evidence="13">The sequence shown here is derived from an EMBL/GenBank/DDBJ whole genome shotgun (WGS) entry which is preliminary data.</text>
</comment>
<dbReference type="GO" id="GO:0001682">
    <property type="term" value="P:tRNA 5'-leader removal"/>
    <property type="evidence" value="ECO:0007669"/>
    <property type="project" value="InterPro"/>
</dbReference>
<dbReference type="PROSITE" id="PS51808">
    <property type="entry name" value="CHCH"/>
    <property type="match status" value="1"/>
</dbReference>